<reference evidence="3" key="1">
    <citation type="submission" date="2017-02" db="UniProtKB">
        <authorList>
            <consortium name="WormBaseParasite"/>
        </authorList>
    </citation>
    <scope>IDENTIFICATION</scope>
</reference>
<name>A0A0M3JN07_ANISI</name>
<organism evidence="3">
    <name type="scientific">Anisakis simplex</name>
    <name type="common">Herring worm</name>
    <dbReference type="NCBI Taxonomy" id="6269"/>
    <lineage>
        <taxon>Eukaryota</taxon>
        <taxon>Metazoa</taxon>
        <taxon>Ecdysozoa</taxon>
        <taxon>Nematoda</taxon>
        <taxon>Chromadorea</taxon>
        <taxon>Rhabditida</taxon>
        <taxon>Spirurina</taxon>
        <taxon>Ascaridomorpha</taxon>
        <taxon>Ascaridoidea</taxon>
        <taxon>Anisakidae</taxon>
        <taxon>Anisakis</taxon>
        <taxon>Anisakis simplex complex</taxon>
    </lineage>
</organism>
<evidence type="ECO:0000313" key="3">
    <source>
        <dbReference type="WBParaSite" id="ASIM_0000904701-mRNA-1"/>
    </source>
</evidence>
<accession>A0A0M3JN07</accession>
<protein>
    <submittedName>
        <fullName evidence="1 3">Uncharacterized protein</fullName>
    </submittedName>
</protein>
<dbReference type="WBParaSite" id="ASIM_0000904701-mRNA-1">
    <property type="protein sequence ID" value="ASIM_0000904701-mRNA-1"/>
    <property type="gene ID" value="ASIM_0000904701"/>
</dbReference>
<dbReference type="AlphaFoldDB" id="A0A0M3JN07"/>
<gene>
    <name evidence="1" type="ORF">ASIM_LOCUS8795</name>
</gene>
<dbReference type="OrthoDB" id="10496012at2759"/>
<reference evidence="1 2" key="2">
    <citation type="submission" date="2018-11" db="EMBL/GenBank/DDBJ databases">
        <authorList>
            <consortium name="Pathogen Informatics"/>
        </authorList>
    </citation>
    <scope>NUCLEOTIDE SEQUENCE [LARGE SCALE GENOMIC DNA]</scope>
</reference>
<dbReference type="EMBL" id="UYRR01024908">
    <property type="protein sequence ID" value="VDK34431.1"/>
    <property type="molecule type" value="Genomic_DNA"/>
</dbReference>
<dbReference type="Proteomes" id="UP000267096">
    <property type="component" value="Unassembled WGS sequence"/>
</dbReference>
<sequence>MVLREVITKDHERGEILWSKLSERCRKEVHMLRASSFTRTGPPTQLPTERCGFIPSLKYYILLFTFDFFEVRQK</sequence>
<evidence type="ECO:0000313" key="2">
    <source>
        <dbReference type="Proteomes" id="UP000267096"/>
    </source>
</evidence>
<keyword evidence="2" id="KW-1185">Reference proteome</keyword>
<proteinExistence type="predicted"/>
<evidence type="ECO:0000313" key="1">
    <source>
        <dbReference type="EMBL" id="VDK34431.1"/>
    </source>
</evidence>